<dbReference type="Proteomes" id="UP000829999">
    <property type="component" value="Chromosome 13"/>
</dbReference>
<dbReference type="GeneID" id="126911334"/>
<accession>A0A9R0DVI2</accession>
<dbReference type="RefSeq" id="XP_050553998.1">
    <property type="nucleotide sequence ID" value="XM_050698041.1"/>
</dbReference>
<dbReference type="AlphaFoldDB" id="A0A9R0DVI2"/>
<evidence type="ECO:0000313" key="2">
    <source>
        <dbReference type="RefSeq" id="XP_050553998.1"/>
    </source>
</evidence>
<proteinExistence type="predicted"/>
<sequence length="206" mass="23865">MAVTIVTVAEHHYEYRGVHRTSQEEFVLELRQVYRGVHRTSQEEFVLELRQVYRGVHRTSQEEFVLELRQVYRGVHRTSQEEFVLELRQVYREVHQYFSKTGGTRSLHRRGPGIQGVCCADVSDDHALRGLPMLLEGDATVLRLRSMLTPRLRFGSCWAGAEPRWTSTVSSCTTRTQTRLVTAKNSTSHHCQTPKPAYKISREMFS</sequence>
<evidence type="ECO:0000313" key="1">
    <source>
        <dbReference type="Proteomes" id="UP000829999"/>
    </source>
</evidence>
<reference evidence="2" key="1">
    <citation type="submission" date="2025-08" db="UniProtKB">
        <authorList>
            <consortium name="RefSeq"/>
        </authorList>
    </citation>
    <scope>IDENTIFICATION</scope>
    <source>
        <tissue evidence="2">Whole larval tissue</tissue>
    </source>
</reference>
<keyword evidence="1" id="KW-1185">Reference proteome</keyword>
<protein>
    <submittedName>
        <fullName evidence="2">Uncharacterized protein LOC126911334 isoform X2</fullName>
    </submittedName>
</protein>
<name>A0A9R0DVI2_SPOFR</name>
<organism evidence="1 2">
    <name type="scientific">Spodoptera frugiperda</name>
    <name type="common">Fall armyworm</name>
    <dbReference type="NCBI Taxonomy" id="7108"/>
    <lineage>
        <taxon>Eukaryota</taxon>
        <taxon>Metazoa</taxon>
        <taxon>Ecdysozoa</taxon>
        <taxon>Arthropoda</taxon>
        <taxon>Hexapoda</taxon>
        <taxon>Insecta</taxon>
        <taxon>Pterygota</taxon>
        <taxon>Neoptera</taxon>
        <taxon>Endopterygota</taxon>
        <taxon>Lepidoptera</taxon>
        <taxon>Glossata</taxon>
        <taxon>Ditrysia</taxon>
        <taxon>Noctuoidea</taxon>
        <taxon>Noctuidae</taxon>
        <taxon>Amphipyrinae</taxon>
        <taxon>Spodoptera</taxon>
    </lineage>
</organism>
<gene>
    <name evidence="2" type="primary">LOC126911334</name>
</gene>